<dbReference type="AlphaFoldDB" id="A0A5P9JUZ8"/>
<dbReference type="GO" id="GO:0016747">
    <property type="term" value="F:acyltransferase activity, transferring groups other than amino-acyl groups"/>
    <property type="evidence" value="ECO:0007669"/>
    <property type="project" value="InterPro"/>
</dbReference>
<keyword evidence="1 4" id="KW-0808">Transferase</keyword>
<dbReference type="Proteomes" id="UP000325614">
    <property type="component" value="Chromosome"/>
</dbReference>
<keyword evidence="2" id="KW-0012">Acyltransferase</keyword>
<dbReference type="PANTHER" id="PTHR43877:SF2">
    <property type="entry name" value="AMINOALKYLPHOSPHONATE N-ACETYLTRANSFERASE-RELATED"/>
    <property type="match status" value="1"/>
</dbReference>
<gene>
    <name evidence="4" type="ORF">GDR74_08465</name>
</gene>
<dbReference type="PANTHER" id="PTHR43877">
    <property type="entry name" value="AMINOALKYLPHOSPHONATE N-ACETYLTRANSFERASE-RELATED-RELATED"/>
    <property type="match status" value="1"/>
</dbReference>
<dbReference type="Pfam" id="PF00583">
    <property type="entry name" value="Acetyltransf_1"/>
    <property type="match status" value="1"/>
</dbReference>
<name>A0A5P9JUZ8_9HYPH</name>
<feature type="domain" description="N-acetyltransferase" evidence="3">
    <location>
        <begin position="7"/>
        <end position="155"/>
    </location>
</feature>
<dbReference type="InterPro" id="IPR000182">
    <property type="entry name" value="GNAT_dom"/>
</dbReference>
<keyword evidence="5" id="KW-1185">Reference proteome</keyword>
<dbReference type="CDD" id="cd04301">
    <property type="entry name" value="NAT_SF"/>
    <property type="match status" value="1"/>
</dbReference>
<sequence length="155" mass="17332">MSPASAIAIREAERGDLEAIVRLHEEDELGTHGDAWTPETRPAYEAAFDAIARSPENSLYVALDGEEIVGTFQLTFIPNLTGRGALRVKVESVKVKAARRSGGIGARMMAFAEEEARRRGARMLELTSNKTRRDAHRFYERLGYARSHEGFKKRL</sequence>
<dbReference type="RefSeq" id="WP_152585897.1">
    <property type="nucleotide sequence ID" value="NZ_CP045423.1"/>
</dbReference>
<evidence type="ECO:0000313" key="4">
    <source>
        <dbReference type="EMBL" id="QFU16253.1"/>
    </source>
</evidence>
<evidence type="ECO:0000256" key="1">
    <source>
        <dbReference type="ARBA" id="ARBA00022679"/>
    </source>
</evidence>
<evidence type="ECO:0000256" key="2">
    <source>
        <dbReference type="ARBA" id="ARBA00023315"/>
    </source>
</evidence>
<evidence type="ECO:0000259" key="3">
    <source>
        <dbReference type="PROSITE" id="PS51186"/>
    </source>
</evidence>
<dbReference type="KEGG" id="mico:GDR74_08465"/>
<reference evidence="4 5" key="1">
    <citation type="submission" date="2019-10" db="EMBL/GenBank/DDBJ databases">
        <title>Isolation, Identification of Microvirga thermotolerans HR1, a novel thermophilic bacterium and Comparative Genomics of the genus Microvirga.</title>
        <authorList>
            <person name="Li J."/>
            <person name="Zhang W."/>
            <person name="Lin M."/>
            <person name="Wang J."/>
        </authorList>
    </citation>
    <scope>NUCLEOTIDE SEQUENCE [LARGE SCALE GENOMIC DNA]</scope>
    <source>
        <strain evidence="4 5">HR1</strain>
    </source>
</reference>
<protein>
    <submittedName>
        <fullName evidence="4">GNAT family N-acetyltransferase</fullName>
    </submittedName>
</protein>
<proteinExistence type="predicted"/>
<dbReference type="Gene3D" id="3.40.630.30">
    <property type="match status" value="1"/>
</dbReference>
<dbReference type="InterPro" id="IPR016181">
    <property type="entry name" value="Acyl_CoA_acyltransferase"/>
</dbReference>
<evidence type="ECO:0000313" key="5">
    <source>
        <dbReference type="Proteomes" id="UP000325614"/>
    </source>
</evidence>
<dbReference type="InterPro" id="IPR050832">
    <property type="entry name" value="Bact_Acetyltransf"/>
</dbReference>
<dbReference type="SUPFAM" id="SSF55729">
    <property type="entry name" value="Acyl-CoA N-acyltransferases (Nat)"/>
    <property type="match status" value="1"/>
</dbReference>
<accession>A0A5P9JUZ8</accession>
<dbReference type="PROSITE" id="PS51186">
    <property type="entry name" value="GNAT"/>
    <property type="match status" value="1"/>
</dbReference>
<organism evidence="4 5">
    <name type="scientific">Microvirga thermotolerans</name>
    <dbReference type="NCBI Taxonomy" id="2651334"/>
    <lineage>
        <taxon>Bacteria</taxon>
        <taxon>Pseudomonadati</taxon>
        <taxon>Pseudomonadota</taxon>
        <taxon>Alphaproteobacteria</taxon>
        <taxon>Hyphomicrobiales</taxon>
        <taxon>Methylobacteriaceae</taxon>
        <taxon>Microvirga</taxon>
    </lineage>
</organism>
<dbReference type="EMBL" id="CP045423">
    <property type="protein sequence ID" value="QFU16253.1"/>
    <property type="molecule type" value="Genomic_DNA"/>
</dbReference>